<feature type="compositionally biased region" description="Acidic residues" evidence="1">
    <location>
        <begin position="60"/>
        <end position="79"/>
    </location>
</feature>
<proteinExistence type="predicted"/>
<dbReference type="Proteomes" id="UP000616769">
    <property type="component" value="Unassembled WGS sequence"/>
</dbReference>
<gene>
    <name evidence="2" type="ORF">QR98_0020020</name>
</gene>
<dbReference type="EMBL" id="JXLN01005493">
    <property type="protein sequence ID" value="KPM03569.1"/>
    <property type="molecule type" value="Genomic_DNA"/>
</dbReference>
<evidence type="ECO:0000256" key="1">
    <source>
        <dbReference type="SAM" id="MobiDB-lite"/>
    </source>
</evidence>
<protein>
    <submittedName>
        <fullName evidence="2">Uncharacterized protein</fullName>
    </submittedName>
</protein>
<feature type="region of interest" description="Disordered" evidence="1">
    <location>
        <begin position="44"/>
        <end position="79"/>
    </location>
</feature>
<feature type="compositionally biased region" description="Acidic residues" evidence="1">
    <location>
        <begin position="44"/>
        <end position="54"/>
    </location>
</feature>
<evidence type="ECO:0000313" key="2">
    <source>
        <dbReference type="EMBL" id="KPM03569.1"/>
    </source>
</evidence>
<comment type="caution">
    <text evidence="2">The sequence shown here is derived from an EMBL/GenBank/DDBJ whole genome shotgun (WGS) entry which is preliminary data.</text>
</comment>
<sequence>MVWLSHFKFLVQKNTQFSLSVSVGYDVFDDAGDVAVDEYDCGEGIEIGEGESVEENVYAETEDDDDDEIDNEDEDDDVS</sequence>
<reference evidence="2 3" key="1">
    <citation type="journal article" date="2015" name="Parasit. Vectors">
        <title>Draft genome of the scabies mite.</title>
        <authorList>
            <person name="Rider S.D.Jr."/>
            <person name="Morgan M.S."/>
            <person name="Arlian L.G."/>
        </authorList>
    </citation>
    <scope>NUCLEOTIDE SEQUENCE [LARGE SCALE GENOMIC DNA]</scope>
    <source>
        <strain evidence="2">Arlian Lab</strain>
    </source>
</reference>
<evidence type="ECO:0000313" key="3">
    <source>
        <dbReference type="Proteomes" id="UP000616769"/>
    </source>
</evidence>
<organism evidence="2 3">
    <name type="scientific">Sarcoptes scabiei</name>
    <name type="common">Itch mite</name>
    <name type="synonym">Acarus scabiei</name>
    <dbReference type="NCBI Taxonomy" id="52283"/>
    <lineage>
        <taxon>Eukaryota</taxon>
        <taxon>Metazoa</taxon>
        <taxon>Ecdysozoa</taxon>
        <taxon>Arthropoda</taxon>
        <taxon>Chelicerata</taxon>
        <taxon>Arachnida</taxon>
        <taxon>Acari</taxon>
        <taxon>Acariformes</taxon>
        <taxon>Sarcoptiformes</taxon>
        <taxon>Astigmata</taxon>
        <taxon>Psoroptidia</taxon>
        <taxon>Sarcoptoidea</taxon>
        <taxon>Sarcoptidae</taxon>
        <taxon>Sarcoptinae</taxon>
        <taxon>Sarcoptes</taxon>
    </lineage>
</organism>
<dbReference type="VEuPathDB" id="VectorBase:SSCA004052"/>
<name>A0A131ZYH8_SARSC</name>
<accession>A0A131ZYH8</accession>
<dbReference type="AlphaFoldDB" id="A0A131ZYH8"/>